<dbReference type="AlphaFoldDB" id="A0A388LQC1"/>
<feature type="region of interest" description="Disordered" evidence="1">
    <location>
        <begin position="222"/>
        <end position="315"/>
    </location>
</feature>
<evidence type="ECO:0000256" key="1">
    <source>
        <dbReference type="SAM" id="MobiDB-lite"/>
    </source>
</evidence>
<reference evidence="2 3" key="1">
    <citation type="journal article" date="2018" name="Cell">
        <title>The Chara Genome: Secondary Complexity and Implications for Plant Terrestrialization.</title>
        <authorList>
            <person name="Nishiyama T."/>
            <person name="Sakayama H."/>
            <person name="Vries J.D."/>
            <person name="Buschmann H."/>
            <person name="Saint-Marcoux D."/>
            <person name="Ullrich K.K."/>
            <person name="Haas F.B."/>
            <person name="Vanderstraeten L."/>
            <person name="Becker D."/>
            <person name="Lang D."/>
            <person name="Vosolsobe S."/>
            <person name="Rombauts S."/>
            <person name="Wilhelmsson P.K.I."/>
            <person name="Janitza P."/>
            <person name="Kern R."/>
            <person name="Heyl A."/>
            <person name="Rumpler F."/>
            <person name="Villalobos L.I.A.C."/>
            <person name="Clay J.M."/>
            <person name="Skokan R."/>
            <person name="Toyoda A."/>
            <person name="Suzuki Y."/>
            <person name="Kagoshima H."/>
            <person name="Schijlen E."/>
            <person name="Tajeshwar N."/>
            <person name="Catarino B."/>
            <person name="Hetherington A.J."/>
            <person name="Saltykova A."/>
            <person name="Bonnot C."/>
            <person name="Breuninger H."/>
            <person name="Symeonidi A."/>
            <person name="Radhakrishnan G.V."/>
            <person name="Van Nieuwerburgh F."/>
            <person name="Deforce D."/>
            <person name="Chang C."/>
            <person name="Karol K.G."/>
            <person name="Hedrich R."/>
            <person name="Ulvskov P."/>
            <person name="Glockner G."/>
            <person name="Delwiche C.F."/>
            <person name="Petrasek J."/>
            <person name="Van de Peer Y."/>
            <person name="Friml J."/>
            <person name="Beilby M."/>
            <person name="Dolan L."/>
            <person name="Kohara Y."/>
            <person name="Sugano S."/>
            <person name="Fujiyama A."/>
            <person name="Delaux P.-M."/>
            <person name="Quint M."/>
            <person name="TheiBen G."/>
            <person name="Hagemann M."/>
            <person name="Harholt J."/>
            <person name="Dunand C."/>
            <person name="Zachgo S."/>
            <person name="Langdale J."/>
            <person name="Maumus F."/>
            <person name="Straeten D.V.D."/>
            <person name="Gould S.B."/>
            <person name="Rensing S.A."/>
        </authorList>
    </citation>
    <scope>NUCLEOTIDE SEQUENCE [LARGE SCALE GENOMIC DNA]</scope>
    <source>
        <strain evidence="2 3">S276</strain>
    </source>
</reference>
<name>A0A388LQC1_CHABU</name>
<dbReference type="Gramene" id="GBG84540">
    <property type="protein sequence ID" value="GBG84540"/>
    <property type="gene ID" value="CBR_g38822"/>
</dbReference>
<gene>
    <name evidence="2" type="ORF">CBR_g38822</name>
</gene>
<feature type="compositionally biased region" description="Basic and acidic residues" evidence="1">
    <location>
        <begin position="244"/>
        <end position="260"/>
    </location>
</feature>
<dbReference type="EMBL" id="BFEA01000480">
    <property type="protein sequence ID" value="GBG84540.1"/>
    <property type="molecule type" value="Genomic_DNA"/>
</dbReference>
<evidence type="ECO:0000313" key="2">
    <source>
        <dbReference type="EMBL" id="GBG84540.1"/>
    </source>
</evidence>
<sequence>MVGTRDYHGKFIKPPPRHDEAHDFVHKVGQNMSNIWQFLFEMRPENRGDRAYVARRRKVETLLRGYHKASSYKEIAFLDRLEIMYFDERIGAFTVAAYATCFPEGEKFDAEDSEEESVDGTLQAALACERERTSTSPSQKMATAGTSSGTPSIGISGVVLAGATTLPLTTPPDSTTALATAVSSSAGLMSDPASAFRALFGAEAFPELLTITSPAYGYNWHIEEDDDTGGGKGQGSSGGASGEGDGHPSGDEGGNDKKGSGEGGGTSQGPASNQPSRGAIGGQPHHEHVGSGGPVGGHIDVGGSQQVKVSTAERQVDDCEGGLSVTTTLTLTSTTMTDVVWYDVSVTSVFPVGEKANIGSPHDHMWESMDIMSCGLESQGRLRTSMDETMFAGVTEPQVEPTTPLGEKTLRGDFEIPTDFQSTILTEKARQGSQDAPIACGTATTMEETMFVGELEP</sequence>
<proteinExistence type="predicted"/>
<accession>A0A388LQC1</accession>
<protein>
    <submittedName>
        <fullName evidence="2">Uncharacterized protein</fullName>
    </submittedName>
</protein>
<keyword evidence="3" id="KW-1185">Reference proteome</keyword>
<feature type="compositionally biased region" description="Polar residues" evidence="1">
    <location>
        <begin position="304"/>
        <end position="313"/>
    </location>
</feature>
<evidence type="ECO:0000313" key="3">
    <source>
        <dbReference type="Proteomes" id="UP000265515"/>
    </source>
</evidence>
<comment type="caution">
    <text evidence="2">The sequence shown here is derived from an EMBL/GenBank/DDBJ whole genome shotgun (WGS) entry which is preliminary data.</text>
</comment>
<feature type="compositionally biased region" description="Gly residues" evidence="1">
    <location>
        <begin position="290"/>
        <end position="300"/>
    </location>
</feature>
<feature type="compositionally biased region" description="Gly residues" evidence="1">
    <location>
        <begin position="230"/>
        <end position="243"/>
    </location>
</feature>
<organism evidence="2 3">
    <name type="scientific">Chara braunii</name>
    <name type="common">Braun's stonewort</name>
    <dbReference type="NCBI Taxonomy" id="69332"/>
    <lineage>
        <taxon>Eukaryota</taxon>
        <taxon>Viridiplantae</taxon>
        <taxon>Streptophyta</taxon>
        <taxon>Charophyceae</taxon>
        <taxon>Charales</taxon>
        <taxon>Characeae</taxon>
        <taxon>Chara</taxon>
    </lineage>
</organism>
<dbReference type="Proteomes" id="UP000265515">
    <property type="component" value="Unassembled WGS sequence"/>
</dbReference>